<dbReference type="PRINTS" id="PR00608">
    <property type="entry name" value="CYTCHROMECII"/>
</dbReference>
<reference evidence="7 8" key="1">
    <citation type="journal article" date="2019" name="Int. J. Syst. Evol. Microbiol.">
        <title>The Global Catalogue of Microorganisms (GCM) 10K type strain sequencing project: providing services to taxonomists for standard genome sequencing and annotation.</title>
        <authorList>
            <consortium name="The Broad Institute Genomics Platform"/>
            <consortium name="The Broad Institute Genome Sequencing Center for Infectious Disease"/>
            <person name="Wu L."/>
            <person name="Ma J."/>
        </authorList>
    </citation>
    <scope>NUCLEOTIDE SEQUENCE [LARGE SCALE GENOMIC DNA]</scope>
    <source>
        <strain evidence="7 8">JCM 9933</strain>
    </source>
</reference>
<dbReference type="EMBL" id="BAAAFZ010000062">
    <property type="protein sequence ID" value="GAA0596950.1"/>
    <property type="molecule type" value="Genomic_DNA"/>
</dbReference>
<organism evidence="7 8">
    <name type="scientific">Craurococcus roseus</name>
    <dbReference type="NCBI Taxonomy" id="77585"/>
    <lineage>
        <taxon>Bacteria</taxon>
        <taxon>Pseudomonadati</taxon>
        <taxon>Pseudomonadota</taxon>
        <taxon>Alphaproteobacteria</taxon>
        <taxon>Acetobacterales</taxon>
        <taxon>Acetobacteraceae</taxon>
        <taxon>Craurococcus</taxon>
    </lineage>
</organism>
<keyword evidence="5" id="KW-0408">Iron</keyword>
<proteinExistence type="predicted"/>
<evidence type="ECO:0000256" key="5">
    <source>
        <dbReference type="ARBA" id="ARBA00023004"/>
    </source>
</evidence>
<evidence type="ECO:0000256" key="3">
    <source>
        <dbReference type="ARBA" id="ARBA00022723"/>
    </source>
</evidence>
<dbReference type="PROSITE" id="PS51009">
    <property type="entry name" value="CYTCII"/>
    <property type="match status" value="1"/>
</dbReference>
<dbReference type="InterPro" id="IPR012127">
    <property type="entry name" value="Cyt_c_prime"/>
</dbReference>
<dbReference type="InterPro" id="IPR015984">
    <property type="entry name" value="Cyt_c_prime_subgr"/>
</dbReference>
<dbReference type="Pfam" id="PF01322">
    <property type="entry name" value="Cytochrom_C_2"/>
    <property type="match status" value="1"/>
</dbReference>
<feature type="chain" id="PRO_5046377321" evidence="6">
    <location>
        <begin position="23"/>
        <end position="146"/>
    </location>
</feature>
<dbReference type="InterPro" id="IPR002321">
    <property type="entry name" value="Cyt_c_II"/>
</dbReference>
<dbReference type="SUPFAM" id="SSF47175">
    <property type="entry name" value="Cytochromes"/>
    <property type="match status" value="1"/>
</dbReference>
<keyword evidence="6" id="KW-0732">Signal</keyword>
<accession>A0ABN1FSM6</accession>
<keyword evidence="2" id="KW-0349">Heme</keyword>
<keyword evidence="3" id="KW-0479">Metal-binding</keyword>
<keyword evidence="8" id="KW-1185">Reference proteome</keyword>
<dbReference type="Proteomes" id="UP001501588">
    <property type="component" value="Unassembled WGS sequence"/>
</dbReference>
<evidence type="ECO:0000313" key="7">
    <source>
        <dbReference type="EMBL" id="GAA0596950.1"/>
    </source>
</evidence>
<dbReference type="PIRSF" id="PIRSF000027">
    <property type="entry name" value="Cytc_c_prime"/>
    <property type="match status" value="1"/>
</dbReference>
<name>A0ABN1FSM6_9PROT</name>
<evidence type="ECO:0000313" key="8">
    <source>
        <dbReference type="Proteomes" id="UP001501588"/>
    </source>
</evidence>
<keyword evidence="1" id="KW-0813">Transport</keyword>
<dbReference type="InterPro" id="IPR010980">
    <property type="entry name" value="Cyt_c/b562"/>
</dbReference>
<comment type="caution">
    <text evidence="7">The sequence shown here is derived from an EMBL/GenBank/DDBJ whole genome shotgun (WGS) entry which is preliminary data.</text>
</comment>
<evidence type="ECO:0000256" key="1">
    <source>
        <dbReference type="ARBA" id="ARBA00022448"/>
    </source>
</evidence>
<evidence type="ECO:0000256" key="6">
    <source>
        <dbReference type="SAM" id="SignalP"/>
    </source>
</evidence>
<protein>
    <submittedName>
        <fullName evidence="7">Cytochrome c</fullName>
    </submittedName>
</protein>
<dbReference type="RefSeq" id="WP_343897074.1">
    <property type="nucleotide sequence ID" value="NZ_BAAAFZ010000062.1"/>
</dbReference>
<dbReference type="Gene3D" id="1.20.120.10">
    <property type="entry name" value="Cytochrome c/b562"/>
    <property type="match status" value="1"/>
</dbReference>
<keyword evidence="4" id="KW-0249">Electron transport</keyword>
<evidence type="ECO:0000256" key="2">
    <source>
        <dbReference type="ARBA" id="ARBA00022617"/>
    </source>
</evidence>
<evidence type="ECO:0000256" key="4">
    <source>
        <dbReference type="ARBA" id="ARBA00022982"/>
    </source>
</evidence>
<sequence length="146" mass="15653">MKGVVWMGAAAAIALAAGTAWAQADVIAERRAGLKRMGEHMQAMKAVVDSRGNVQPLAATVDDMIAWYRTMPQRFPPGSDRGDTRALPALWNEKANFETVNNNMVSQLQALRTAAASGDAAAFAAAYGQTGQTCGTCHRPYRQRIS</sequence>
<feature type="signal peptide" evidence="6">
    <location>
        <begin position="1"/>
        <end position="22"/>
    </location>
</feature>
<gene>
    <name evidence="7" type="ORF">GCM10009416_39040</name>
</gene>